<dbReference type="InterPro" id="IPR023163">
    <property type="entry name" value="SMc04008-like_domain"/>
</dbReference>
<dbReference type="Gene3D" id="1.10.3340.10">
    <property type="entry name" value="SMc04008-like"/>
    <property type="match status" value="1"/>
</dbReference>
<dbReference type="AlphaFoldDB" id="A0A4Z0LXQ7"/>
<protein>
    <submittedName>
        <fullName evidence="2">DUF1244 domain-containing protein</fullName>
    </submittedName>
</protein>
<keyword evidence="3" id="KW-1185">Reference proteome</keyword>
<evidence type="ECO:0000313" key="3">
    <source>
        <dbReference type="Proteomes" id="UP000298050"/>
    </source>
</evidence>
<reference evidence="2 3" key="1">
    <citation type="submission" date="2019-04" db="EMBL/GenBank/DDBJ databases">
        <title>Taxonomy of novel Haliea sp. from mangrove soil of West Coast of India.</title>
        <authorList>
            <person name="Verma A."/>
            <person name="Kumar P."/>
            <person name="Krishnamurthi S."/>
        </authorList>
    </citation>
    <scope>NUCLEOTIDE SEQUENCE [LARGE SCALE GENOMIC DNA]</scope>
    <source>
        <strain evidence="2 3">SAOS-164</strain>
    </source>
</reference>
<gene>
    <name evidence="2" type="ORF">E4634_15735</name>
</gene>
<feature type="domain" description="SMc04008-like" evidence="1">
    <location>
        <begin position="26"/>
        <end position="92"/>
    </location>
</feature>
<dbReference type="RefSeq" id="WP_135445611.1">
    <property type="nucleotide sequence ID" value="NZ_SRLE01000011.1"/>
</dbReference>
<dbReference type="Proteomes" id="UP000298050">
    <property type="component" value="Unassembled WGS sequence"/>
</dbReference>
<comment type="caution">
    <text evidence="2">The sequence shown here is derived from an EMBL/GenBank/DDBJ whole genome shotgun (WGS) entry which is preliminary data.</text>
</comment>
<organism evidence="2 3">
    <name type="scientific">Mangrovimicrobium sediminis</name>
    <dbReference type="NCBI Taxonomy" id="2562682"/>
    <lineage>
        <taxon>Bacteria</taxon>
        <taxon>Pseudomonadati</taxon>
        <taxon>Pseudomonadota</taxon>
        <taxon>Gammaproteobacteria</taxon>
        <taxon>Cellvibrionales</taxon>
        <taxon>Halieaceae</taxon>
        <taxon>Mangrovimicrobium</taxon>
    </lineage>
</organism>
<dbReference type="OrthoDB" id="9802252at2"/>
<dbReference type="EMBL" id="SRLE01000011">
    <property type="protein sequence ID" value="TGD72122.1"/>
    <property type="molecule type" value="Genomic_DNA"/>
</dbReference>
<dbReference type="SUPFAM" id="SSF158757">
    <property type="entry name" value="SMc04008-like"/>
    <property type="match status" value="1"/>
</dbReference>
<evidence type="ECO:0000313" key="2">
    <source>
        <dbReference type="EMBL" id="TGD72122.1"/>
    </source>
</evidence>
<accession>A0A4Z0LXQ7</accession>
<name>A0A4Z0LXQ7_9GAMM</name>
<dbReference type="InterPro" id="IPR036810">
    <property type="entry name" value="SMc04008-like_sf"/>
</dbReference>
<evidence type="ECO:0000259" key="1">
    <source>
        <dbReference type="Pfam" id="PF06844"/>
    </source>
</evidence>
<proteinExistence type="predicted"/>
<dbReference type="Pfam" id="PF06844">
    <property type="entry name" value="DUF1244"/>
    <property type="match status" value="1"/>
</dbReference>
<sequence length="97" mass="11227">MSAEQDAIEAAVFRRLLEHLDSRKDVQNIELMELAGFCRNCLSKWYVTAAEERGVEVDYEGARERVYGMPYADWKAQYQTEATPEQLAAFEKHRTGH</sequence>